<evidence type="ECO:0000313" key="3">
    <source>
        <dbReference type="Proteomes" id="UP000316628"/>
    </source>
</evidence>
<proteinExistence type="predicted"/>
<feature type="chain" id="PRO_5039172772" description="Secreted protein" evidence="1">
    <location>
        <begin position="21"/>
        <end position="155"/>
    </location>
</feature>
<keyword evidence="1" id="KW-0732">Signal</keyword>
<accession>A0A543JFV6</accession>
<dbReference type="OrthoDB" id="3387888at2"/>
<evidence type="ECO:0000256" key="1">
    <source>
        <dbReference type="SAM" id="SignalP"/>
    </source>
</evidence>
<dbReference type="Proteomes" id="UP000316628">
    <property type="component" value="Unassembled WGS sequence"/>
</dbReference>
<feature type="signal peptide" evidence="1">
    <location>
        <begin position="1"/>
        <end position="20"/>
    </location>
</feature>
<name>A0A543JFV6_9PSEU</name>
<keyword evidence="3" id="KW-1185">Reference proteome</keyword>
<evidence type="ECO:0000313" key="2">
    <source>
        <dbReference type="EMBL" id="TQM81702.1"/>
    </source>
</evidence>
<dbReference type="AlphaFoldDB" id="A0A543JFV6"/>
<comment type="caution">
    <text evidence="2">The sequence shown here is derived from an EMBL/GenBank/DDBJ whole genome shotgun (WGS) entry which is preliminary data.</text>
</comment>
<organism evidence="2 3">
    <name type="scientific">Saccharothrix saharensis</name>
    <dbReference type="NCBI Taxonomy" id="571190"/>
    <lineage>
        <taxon>Bacteria</taxon>
        <taxon>Bacillati</taxon>
        <taxon>Actinomycetota</taxon>
        <taxon>Actinomycetes</taxon>
        <taxon>Pseudonocardiales</taxon>
        <taxon>Pseudonocardiaceae</taxon>
        <taxon>Saccharothrix</taxon>
    </lineage>
</organism>
<dbReference type="RefSeq" id="WP_141979628.1">
    <property type="nucleotide sequence ID" value="NZ_VFPP01000001.1"/>
</dbReference>
<dbReference type="EMBL" id="VFPP01000001">
    <property type="protein sequence ID" value="TQM81702.1"/>
    <property type="molecule type" value="Genomic_DNA"/>
</dbReference>
<sequence>MFATILGFFTTVAFVGFSVAVPGTAAARCAGSTVVRSNLVIDQNGKKVEVAAEKPLSGTCNGNNVYQGTAVSQWPGWRPTVWISEYPGDKWVPYRGSYSSPSFSYVHHDSDKNSSSRMILCIDKDGLDICGWGNDWGWSDEGVMYNGAFGTNHGY</sequence>
<reference evidence="2 3" key="1">
    <citation type="submission" date="2019-06" db="EMBL/GenBank/DDBJ databases">
        <title>Sequencing the genomes of 1000 actinobacteria strains.</title>
        <authorList>
            <person name="Klenk H.-P."/>
        </authorList>
    </citation>
    <scope>NUCLEOTIDE SEQUENCE [LARGE SCALE GENOMIC DNA]</scope>
    <source>
        <strain evidence="2 3">DSM 45456</strain>
    </source>
</reference>
<gene>
    <name evidence="2" type="ORF">FHX81_4073</name>
</gene>
<evidence type="ECO:0008006" key="4">
    <source>
        <dbReference type="Google" id="ProtNLM"/>
    </source>
</evidence>
<protein>
    <recommendedName>
        <fullName evidence="4">Secreted protein</fullName>
    </recommendedName>
</protein>